<dbReference type="InterPro" id="IPR046341">
    <property type="entry name" value="SET_dom_sf"/>
</dbReference>
<gene>
    <name evidence="11" type="primary">SETD6</name>
    <name evidence="11" type="synonym">setd6</name>
</gene>
<comment type="function">
    <text evidence="7 8">Protein-lysine N-methyltransferase.</text>
</comment>
<keyword evidence="3 8" id="KW-0489">Methyltransferase</keyword>
<dbReference type="Ensembl" id="ENSMMDT00005018554.1">
    <property type="protein sequence ID" value="ENSMMDP00005018107.1"/>
    <property type="gene ID" value="ENSMMDG00005009061.1"/>
</dbReference>
<dbReference type="InterPro" id="IPR015353">
    <property type="entry name" value="Rubisco_LSMT_subst-bd"/>
</dbReference>
<dbReference type="GeneTree" id="ENSGT00940000153577"/>
<reference evidence="11" key="3">
    <citation type="submission" date="2025-09" db="UniProtKB">
        <authorList>
            <consortium name="Ensembl"/>
        </authorList>
    </citation>
    <scope>IDENTIFICATION</scope>
</reference>
<dbReference type="InterPro" id="IPR044430">
    <property type="entry name" value="SETD6_SET"/>
</dbReference>
<organism evidence="11 12">
    <name type="scientific">Myripristis murdjan</name>
    <name type="common">pinecone soldierfish</name>
    <dbReference type="NCBI Taxonomy" id="586833"/>
    <lineage>
        <taxon>Eukaryota</taxon>
        <taxon>Metazoa</taxon>
        <taxon>Chordata</taxon>
        <taxon>Craniata</taxon>
        <taxon>Vertebrata</taxon>
        <taxon>Euteleostomi</taxon>
        <taxon>Actinopterygii</taxon>
        <taxon>Neopterygii</taxon>
        <taxon>Teleostei</taxon>
        <taxon>Neoteleostei</taxon>
        <taxon>Acanthomorphata</taxon>
        <taxon>Holocentriformes</taxon>
        <taxon>Holocentridae</taxon>
        <taxon>Myripristis</taxon>
    </lineage>
</organism>
<dbReference type="InterPro" id="IPR036464">
    <property type="entry name" value="Rubisco_LSMT_subst-bd_sf"/>
</dbReference>
<reference evidence="11" key="1">
    <citation type="submission" date="2019-06" db="EMBL/GenBank/DDBJ databases">
        <authorList>
            <consortium name="Wellcome Sanger Institute Data Sharing"/>
        </authorList>
    </citation>
    <scope>NUCLEOTIDE SEQUENCE [LARGE SCALE GENOMIC DNA]</scope>
</reference>
<sequence>MATEAKRAKVDSGSEPEPLQKFLQWCDRVGLVLSDKVCVSKEGTVADYGMLAKEDIEEGELLFTIPRSALLHQGTTKISALLEQDKSFLQSLSGWVPLLLALLHEYTSPQSHWSPYLSLWTDFRTLDQPMFWSKEERERLLRGTGIPEAVDTDLTNIQREYTDVVLPFISRHPDVWDPKTHTLELYTQLVAFVMAYSFQEPQEEDEEDEEDEEEKAPNPPMMVPMADMLNHVSNHNANLEYTPESLKMVCVRPIRRGEEVFNTYGQMANWQLLHMYGFTETHRSNSNDTADVPLANLHRAAMQGAQSDAERRLLEQQGATLRLILGEKAAFIFGKQGCLTDSELHTSLKVLCMSEEEFQEFRKNDGWEEEEDEDEDEKISLAFSNEGLPGLKAPWRRLVHAAARLTLSSYRGDGEGEDGGEGDRDGLLVEDKAALAALSSRQQRALQVRYGQKSILNRLMELTKA</sequence>
<dbReference type="FunCoup" id="A0A667XS29">
    <property type="interactions" value="473"/>
</dbReference>
<evidence type="ECO:0000313" key="11">
    <source>
        <dbReference type="Ensembl" id="ENSMMDP00005018107.1"/>
    </source>
</evidence>
<evidence type="ECO:0000256" key="2">
    <source>
        <dbReference type="ARBA" id="ARBA00016973"/>
    </source>
</evidence>
<dbReference type="Gene3D" id="3.90.1420.10">
    <property type="entry name" value="Rubisco LSMT, substrate-binding domain"/>
    <property type="match status" value="1"/>
</dbReference>
<evidence type="ECO:0000256" key="7">
    <source>
        <dbReference type="ARBA" id="ARBA00057503"/>
    </source>
</evidence>
<dbReference type="AlphaFoldDB" id="A0A667XS29"/>
<dbReference type="GO" id="GO:0016279">
    <property type="term" value="F:protein-lysine N-methyltransferase activity"/>
    <property type="evidence" value="ECO:0007669"/>
    <property type="project" value="UniProtKB-UniRule"/>
</dbReference>
<evidence type="ECO:0000256" key="8">
    <source>
        <dbReference type="PIRNR" id="PIRNR011771"/>
    </source>
</evidence>
<dbReference type="InterPro" id="IPR011383">
    <property type="entry name" value="N-lys_methylase_SETD6"/>
</dbReference>
<dbReference type="InParanoid" id="A0A667XS29"/>
<dbReference type="OrthoDB" id="341421at2759"/>
<dbReference type="Pfam" id="PF09273">
    <property type="entry name" value="Rubis-subs-bind"/>
    <property type="match status" value="1"/>
</dbReference>
<dbReference type="PIRSF" id="PIRSF011771">
    <property type="entry name" value="RMS1_SET"/>
    <property type="match status" value="1"/>
</dbReference>
<feature type="compositionally biased region" description="Acidic residues" evidence="9">
    <location>
        <begin position="201"/>
        <end position="214"/>
    </location>
</feature>
<dbReference type="EC" id="2.1.1.-" evidence="8"/>
<evidence type="ECO:0000256" key="1">
    <source>
        <dbReference type="ARBA" id="ARBA00004123"/>
    </source>
</evidence>
<keyword evidence="5 8" id="KW-0949">S-adenosyl-L-methionine</keyword>
<dbReference type="SUPFAM" id="SSF82199">
    <property type="entry name" value="SET domain"/>
    <property type="match status" value="1"/>
</dbReference>
<dbReference type="Gene3D" id="3.90.1410.10">
    <property type="entry name" value="set domain protein methyltransferase, domain 1"/>
    <property type="match status" value="1"/>
</dbReference>
<evidence type="ECO:0000313" key="12">
    <source>
        <dbReference type="Proteomes" id="UP000472263"/>
    </source>
</evidence>
<evidence type="ECO:0000259" key="10">
    <source>
        <dbReference type="PROSITE" id="PS50280"/>
    </source>
</evidence>
<dbReference type="CTD" id="79918"/>
<dbReference type="PANTHER" id="PTHR13271">
    <property type="entry name" value="UNCHARACTERIZED PUTATIVE METHYLTRANSFERASE"/>
    <property type="match status" value="1"/>
</dbReference>
<dbReference type="PROSITE" id="PS50280">
    <property type="entry name" value="SET"/>
    <property type="match status" value="1"/>
</dbReference>
<keyword evidence="4 8" id="KW-0808">Transferase</keyword>
<proteinExistence type="inferred from homology"/>
<keyword evidence="12" id="KW-1185">Reference proteome</keyword>
<dbReference type="GO" id="GO:0032259">
    <property type="term" value="P:methylation"/>
    <property type="evidence" value="ECO:0007669"/>
    <property type="project" value="UniProtKB-KW"/>
</dbReference>
<accession>A0A667XS29</accession>
<feature type="region of interest" description="Disordered" evidence="9">
    <location>
        <begin position="200"/>
        <end position="220"/>
    </location>
</feature>
<dbReference type="InterPro" id="IPR001214">
    <property type="entry name" value="SET_dom"/>
</dbReference>
<keyword evidence="6 8" id="KW-0539">Nucleus</keyword>
<comment type="subcellular location">
    <subcellularLocation>
        <location evidence="1 8">Nucleus</location>
    </subcellularLocation>
</comment>
<evidence type="ECO:0000256" key="9">
    <source>
        <dbReference type="SAM" id="MobiDB-lite"/>
    </source>
</evidence>
<protein>
    <recommendedName>
        <fullName evidence="2 8">N-lysine methyltransferase SETD6</fullName>
        <ecNumber evidence="8">2.1.1.-</ecNumber>
    </recommendedName>
</protein>
<evidence type="ECO:0000256" key="3">
    <source>
        <dbReference type="ARBA" id="ARBA00022603"/>
    </source>
</evidence>
<dbReference type="GO" id="GO:0005634">
    <property type="term" value="C:nucleus"/>
    <property type="evidence" value="ECO:0007669"/>
    <property type="project" value="UniProtKB-SubCell"/>
</dbReference>
<name>A0A667XS29_9TELE</name>
<dbReference type="Proteomes" id="UP000472263">
    <property type="component" value="Chromosome 6"/>
</dbReference>
<dbReference type="GeneID" id="115360130"/>
<dbReference type="FunFam" id="3.90.1420.10:FF:000002">
    <property type="entry name" value="N-lysine methyltransferase SETD6"/>
    <property type="match status" value="1"/>
</dbReference>
<dbReference type="InterPro" id="IPR050600">
    <property type="entry name" value="SETD3_SETD6_MTase"/>
</dbReference>
<dbReference type="RefSeq" id="XP_029908653.1">
    <property type="nucleotide sequence ID" value="XM_030052793.1"/>
</dbReference>
<dbReference type="PANTHER" id="PTHR13271:SF34">
    <property type="entry name" value="N-LYSINE METHYLTRANSFERASE SETD6"/>
    <property type="match status" value="1"/>
</dbReference>
<evidence type="ECO:0000256" key="6">
    <source>
        <dbReference type="ARBA" id="ARBA00023242"/>
    </source>
</evidence>
<comment type="similarity">
    <text evidence="8">Belongs to the class V-like SAM-binding methyltransferase superfamily. Histone-lysine methyltransferase family. SETD6 subfamily.</text>
</comment>
<evidence type="ECO:0000256" key="4">
    <source>
        <dbReference type="ARBA" id="ARBA00022679"/>
    </source>
</evidence>
<feature type="domain" description="SET" evidence="10">
    <location>
        <begin position="35"/>
        <end position="265"/>
    </location>
</feature>
<dbReference type="CDD" id="cd19178">
    <property type="entry name" value="SET_SETD6"/>
    <property type="match status" value="1"/>
</dbReference>
<evidence type="ECO:0000256" key="5">
    <source>
        <dbReference type="ARBA" id="ARBA00022691"/>
    </source>
</evidence>
<dbReference type="FunFam" id="3.90.1410.10:FF:000013">
    <property type="entry name" value="N-lysine methyltransferase SETD6"/>
    <property type="match status" value="1"/>
</dbReference>
<dbReference type="Pfam" id="PF00856">
    <property type="entry name" value="SET"/>
    <property type="match status" value="1"/>
</dbReference>
<reference evidence="11" key="2">
    <citation type="submission" date="2025-08" db="UniProtKB">
        <authorList>
            <consortium name="Ensembl"/>
        </authorList>
    </citation>
    <scope>IDENTIFICATION</scope>
</reference>